<organism evidence="1 2">
    <name type="scientific">Streptomyces odorifer</name>
    <dbReference type="NCBI Taxonomy" id="53450"/>
    <lineage>
        <taxon>Bacteria</taxon>
        <taxon>Bacillati</taxon>
        <taxon>Actinomycetota</taxon>
        <taxon>Actinomycetes</taxon>
        <taxon>Kitasatosporales</taxon>
        <taxon>Streptomycetaceae</taxon>
        <taxon>Streptomyces</taxon>
        <taxon>Streptomyces albidoflavus group</taxon>
    </lineage>
</organism>
<sequence>MKRPESTRKRFLLSLCGLLGAGVFSAVAFLELGKSPVEQPGRPGSELVEQLAALRGANDLARSTTQVVGDDPSLYPTAYQRLEVGLGVGRGDRVKPVPPAALDELAGLARRDVLDTPAWRAYYVCLALSDNPASVVRTSRRATDVLTRAGIREAAQEEASSYVRKPSAQDDHLTSLATCAAFVQTLTCLGQRETVPATAWKQLSSDAAQAREPAPVLQARDALTSAGRSSPTLRVLDRVGELEEADCARLEPVARAALSILSARLPPESRACLRQSLRDEGPQTRWLSRRALLAANPDATLPSPTADLRPDGLGAKAPRQLGTLTATYDIARALTASGQWEAAPEWLKNGLRDQGGREELDGADQVLLALSCHRLHLGCGPQADKGARRVGRMSAPVQPAPLQHRAWHRLLTARAEFELGCPDRTDDATASGPESPALKPESIQLAAALGEAGCRQAAAHLVSGVNLVGLVRAKLSEGDLLAAGDALQAALATNKPIPQALHQELPSLLARYRNKEHPALFSERPGGPASARATRAAYYLLA</sequence>
<reference evidence="1 2" key="1">
    <citation type="submission" date="2020-03" db="EMBL/GenBank/DDBJ databases">
        <title>Complete genome sequence of sixteen Streptomyces strains facilitates identification of candidate genes involved in plant growth-promotion in grain legumes and cereals.</title>
        <authorList>
            <person name="Gopalakrishnan S."/>
            <person name="Thakur V."/>
            <person name="Saxena R."/>
            <person name="Vadlamudi S."/>
            <person name="Purohit S."/>
            <person name="Kumar V."/>
            <person name="Rathore A."/>
            <person name="Chitikineni A."/>
            <person name="Varshney R.K."/>
        </authorList>
    </citation>
    <scope>NUCLEOTIDE SEQUENCE [LARGE SCALE GENOMIC DNA]</scope>
    <source>
        <strain evidence="1 2">KAI-180</strain>
    </source>
</reference>
<keyword evidence="2" id="KW-1185">Reference proteome</keyword>
<dbReference type="EMBL" id="JAANNT010000002">
    <property type="protein sequence ID" value="NUV27576.1"/>
    <property type="molecule type" value="Genomic_DNA"/>
</dbReference>
<dbReference type="Proteomes" id="UP000540128">
    <property type="component" value="Unassembled WGS sequence"/>
</dbReference>
<dbReference type="AlphaFoldDB" id="A0A7Y6C5V0"/>
<comment type="caution">
    <text evidence="1">The sequence shown here is derived from an EMBL/GenBank/DDBJ whole genome shotgun (WGS) entry which is preliminary data.</text>
</comment>
<name>A0A7Y6C5V0_9ACTN</name>
<evidence type="ECO:0000313" key="1">
    <source>
        <dbReference type="EMBL" id="NUV27576.1"/>
    </source>
</evidence>
<protein>
    <submittedName>
        <fullName evidence="1">Uncharacterized protein</fullName>
    </submittedName>
</protein>
<dbReference type="RefSeq" id="WP_175458479.1">
    <property type="nucleotide sequence ID" value="NZ_JAANNT010000002.1"/>
</dbReference>
<gene>
    <name evidence="1" type="ORF">G6W59_04315</name>
</gene>
<accession>A0A7Y6C5V0</accession>
<proteinExistence type="predicted"/>
<evidence type="ECO:0000313" key="2">
    <source>
        <dbReference type="Proteomes" id="UP000540128"/>
    </source>
</evidence>